<feature type="domain" description="AB hydrolase-1" evidence="1">
    <location>
        <begin position="23"/>
        <end position="267"/>
    </location>
</feature>
<accession>A0ABW4GM45</accession>
<evidence type="ECO:0000259" key="1">
    <source>
        <dbReference type="Pfam" id="PF12697"/>
    </source>
</evidence>
<evidence type="ECO:0000313" key="2">
    <source>
        <dbReference type="EMBL" id="MFD1543860.1"/>
    </source>
</evidence>
<dbReference type="GO" id="GO:0016787">
    <property type="term" value="F:hydrolase activity"/>
    <property type="evidence" value="ECO:0007669"/>
    <property type="project" value="UniProtKB-KW"/>
</dbReference>
<dbReference type="InterPro" id="IPR000073">
    <property type="entry name" value="AB_hydrolase_1"/>
</dbReference>
<proteinExistence type="predicted"/>
<dbReference type="Proteomes" id="UP001597097">
    <property type="component" value="Unassembled WGS sequence"/>
</dbReference>
<dbReference type="EMBL" id="JBHUCM010000042">
    <property type="protein sequence ID" value="MFD1543860.1"/>
    <property type="molecule type" value="Genomic_DNA"/>
</dbReference>
<sequence>MTEFLKHEGGQLAYDVTGEGPLVVLAHGMGDGRKAYRFLVPKLVAAGCQVASLDIRGHGESSIGWDSYTRVDVAGDILALIRHLDAGPAVVVGHSFSGGAATIAAAQDPQLVSAVVEVGPFTRAQKIDLKGMRIARHRKGMMRLLGTAILRSVGLWKSYLDVAYPGTKPVDYAEYITALEADLRRPGRMAVVSKMGGSAPTDAGALLPDLQVPALVVMGTLDPDWASPEAEAQGIVAAMPEGRGTIAMIEGAGHYPHAQFPDEVAAAVLSFLKEKVRG</sequence>
<evidence type="ECO:0000313" key="3">
    <source>
        <dbReference type="Proteomes" id="UP001597097"/>
    </source>
</evidence>
<keyword evidence="2" id="KW-0378">Hydrolase</keyword>
<dbReference type="PANTHER" id="PTHR46438">
    <property type="entry name" value="ALPHA/BETA-HYDROLASES SUPERFAMILY PROTEIN"/>
    <property type="match status" value="1"/>
</dbReference>
<organism evidence="2 3">
    <name type="scientific">Nonomuraea guangzhouensis</name>
    <dbReference type="NCBI Taxonomy" id="1291555"/>
    <lineage>
        <taxon>Bacteria</taxon>
        <taxon>Bacillati</taxon>
        <taxon>Actinomycetota</taxon>
        <taxon>Actinomycetes</taxon>
        <taxon>Streptosporangiales</taxon>
        <taxon>Streptosporangiaceae</taxon>
        <taxon>Nonomuraea</taxon>
    </lineage>
</organism>
<dbReference type="RefSeq" id="WP_219534963.1">
    <property type="nucleotide sequence ID" value="NZ_JAHKRM010000024.1"/>
</dbReference>
<reference evidence="3" key="1">
    <citation type="journal article" date="2019" name="Int. J. Syst. Evol. Microbiol.">
        <title>The Global Catalogue of Microorganisms (GCM) 10K type strain sequencing project: providing services to taxonomists for standard genome sequencing and annotation.</title>
        <authorList>
            <consortium name="The Broad Institute Genomics Platform"/>
            <consortium name="The Broad Institute Genome Sequencing Center for Infectious Disease"/>
            <person name="Wu L."/>
            <person name="Ma J."/>
        </authorList>
    </citation>
    <scope>NUCLEOTIDE SEQUENCE [LARGE SCALE GENOMIC DNA]</scope>
    <source>
        <strain evidence="3">CGMCC 1.15399</strain>
    </source>
</reference>
<name>A0ABW4GM45_9ACTN</name>
<gene>
    <name evidence="2" type="ORF">ACFSJ0_42930</name>
</gene>
<dbReference type="Pfam" id="PF12697">
    <property type="entry name" value="Abhydrolase_6"/>
    <property type="match status" value="1"/>
</dbReference>
<comment type="caution">
    <text evidence="2">The sequence shown here is derived from an EMBL/GenBank/DDBJ whole genome shotgun (WGS) entry which is preliminary data.</text>
</comment>
<keyword evidence="3" id="KW-1185">Reference proteome</keyword>
<protein>
    <submittedName>
        <fullName evidence="2">Alpha/beta fold hydrolase</fullName>
    </submittedName>
</protein>